<dbReference type="InterPro" id="IPR023753">
    <property type="entry name" value="FAD/NAD-binding_dom"/>
</dbReference>
<dbReference type="Gene3D" id="3.50.50.60">
    <property type="entry name" value="FAD/NAD(P)-binding domain"/>
    <property type="match status" value="1"/>
</dbReference>
<dbReference type="SUPFAM" id="SSF51905">
    <property type="entry name" value="FAD/NAD(P)-binding domain"/>
    <property type="match status" value="1"/>
</dbReference>
<protein>
    <submittedName>
        <fullName evidence="2">Pyridine nucleotide-disulphide oxidoreductase</fullName>
    </submittedName>
</protein>
<dbReference type="EMBL" id="FZNK01000006">
    <property type="protein sequence ID" value="SNR61639.1"/>
    <property type="molecule type" value="Genomic_DNA"/>
</dbReference>
<reference evidence="2 3" key="1">
    <citation type="submission" date="2017-06" db="EMBL/GenBank/DDBJ databases">
        <authorList>
            <person name="Kim H.J."/>
            <person name="Triplett B.A."/>
        </authorList>
    </citation>
    <scope>NUCLEOTIDE SEQUENCE [LARGE SCALE GENOMIC DNA]</scope>
    <source>
        <strain evidence="2 3">DSM 19316</strain>
    </source>
</reference>
<dbReference type="Pfam" id="PF07992">
    <property type="entry name" value="Pyr_redox_2"/>
    <property type="match status" value="1"/>
</dbReference>
<sequence>MTDVAIVGGGPAGLSAGLFASKNGLDTVLFDTDETWMHKAHFGFGRH</sequence>
<feature type="domain" description="FAD/NAD(P)-binding" evidence="1">
    <location>
        <begin position="2"/>
        <end position="38"/>
    </location>
</feature>
<dbReference type="GO" id="GO:0016491">
    <property type="term" value="F:oxidoreductase activity"/>
    <property type="evidence" value="ECO:0007669"/>
    <property type="project" value="InterPro"/>
</dbReference>
<evidence type="ECO:0000259" key="1">
    <source>
        <dbReference type="Pfam" id="PF07992"/>
    </source>
</evidence>
<gene>
    <name evidence="2" type="ORF">SAMN06266787_10698</name>
</gene>
<dbReference type="AlphaFoldDB" id="A0A238XUE8"/>
<organism evidence="2 3">
    <name type="scientific">Halorubrum ezzemoulense</name>
    <name type="common">Halorubrum chaoviator</name>
    <dbReference type="NCBI Taxonomy" id="337243"/>
    <lineage>
        <taxon>Archaea</taxon>
        <taxon>Methanobacteriati</taxon>
        <taxon>Methanobacteriota</taxon>
        <taxon>Stenosarchaea group</taxon>
        <taxon>Halobacteria</taxon>
        <taxon>Halobacteriales</taxon>
        <taxon>Haloferacaceae</taxon>
        <taxon>Halorubrum</taxon>
    </lineage>
</organism>
<name>A0A238XUE8_HALEZ</name>
<dbReference type="Proteomes" id="UP000198297">
    <property type="component" value="Unassembled WGS sequence"/>
</dbReference>
<dbReference type="InterPro" id="IPR036188">
    <property type="entry name" value="FAD/NAD-bd_sf"/>
</dbReference>
<proteinExistence type="predicted"/>
<accession>A0A238XUE8</accession>
<evidence type="ECO:0000313" key="2">
    <source>
        <dbReference type="EMBL" id="SNR61639.1"/>
    </source>
</evidence>
<evidence type="ECO:0000313" key="3">
    <source>
        <dbReference type="Proteomes" id="UP000198297"/>
    </source>
</evidence>